<dbReference type="PANTHER" id="PTHR30592:SF1">
    <property type="entry name" value="SULFUR CARRIER PROTEIN FDHD"/>
    <property type="match status" value="1"/>
</dbReference>
<dbReference type="PIRSF" id="PIRSF015626">
    <property type="entry name" value="FdhD"/>
    <property type="match status" value="1"/>
</dbReference>
<dbReference type="Gene3D" id="3.40.140.10">
    <property type="entry name" value="Cytidine Deaminase, domain 2"/>
    <property type="match status" value="1"/>
</dbReference>
<dbReference type="HOGENOM" id="CLU_056887_2_1_5"/>
<evidence type="ECO:0000256" key="1">
    <source>
        <dbReference type="ARBA" id="ARBA00022490"/>
    </source>
</evidence>
<protein>
    <recommendedName>
        <fullName evidence="3">Sulfur carrier protein FdhD</fullName>
    </recommendedName>
</protein>
<dbReference type="EMBL" id="CP006773">
    <property type="protein sequence ID" value="AHC99556.1"/>
    <property type="molecule type" value="Genomic_DNA"/>
</dbReference>
<sequence length="274" mass="28707">MTLFCPSQSLPGLSVRCDGQRPVLRSLPEELPVAMVFEGSTQGVMMATPQDIEDFAVGFALSEGYVRHLGEISEFETAEHGGGIEARFWLPPERAAALTARRRAMMGPVGCGLCGIDSLDQALRPLPVLASGGPVFAAAEVAQAADALRSHQPLHDQTHATHAAGFLLPGQGIVLAREDVGRHNALDKLIGALARAGMDPASGAMVLTSRVSVEMVQKTVMAGARSLIAVSAPTAHALRLAQGANLTLAAFARGGGFDLYSCPERIKNGEKHVA</sequence>
<comment type="subcellular location">
    <subcellularLocation>
        <location evidence="3">Cytoplasm</location>
    </subcellularLocation>
</comment>
<evidence type="ECO:0000256" key="2">
    <source>
        <dbReference type="ARBA" id="ARBA00023150"/>
    </source>
</evidence>
<dbReference type="RefSeq" id="WP_024088617.1">
    <property type="nucleotide sequence ID" value="NC_023135.1"/>
</dbReference>
<dbReference type="PATRIC" id="fig|999552.6.peg.295"/>
<keyword evidence="5" id="KW-1185">Reference proteome</keyword>
<dbReference type="AlphaFoldDB" id="V9VRR9"/>
<dbReference type="SUPFAM" id="SSF53927">
    <property type="entry name" value="Cytidine deaminase-like"/>
    <property type="match status" value="1"/>
</dbReference>
<dbReference type="PANTHER" id="PTHR30592">
    <property type="entry name" value="FORMATE DEHYDROGENASE"/>
    <property type="match status" value="1"/>
</dbReference>
<dbReference type="InterPro" id="IPR016193">
    <property type="entry name" value="Cytidine_deaminase-like"/>
</dbReference>
<comment type="similarity">
    <text evidence="3">Belongs to the FdhD family.</text>
</comment>
<dbReference type="STRING" id="999552.METH_01485"/>
<reference evidence="4 5" key="1">
    <citation type="submission" date="2013-09" db="EMBL/GenBank/DDBJ databases">
        <authorList>
            <consortium name="DOE Joint Genome Institute"/>
            <person name="Klenk H.-P."/>
            <person name="Huntemann M."/>
            <person name="Han J."/>
            <person name="Chen A."/>
            <person name="Kyrpides N."/>
            <person name="Mavromatis K."/>
            <person name="Markowitz V."/>
            <person name="Palaniappan K."/>
            <person name="Ivanova N."/>
            <person name="Schaumberg A."/>
            <person name="Pati A."/>
            <person name="Liolios K."/>
            <person name="Nordberg H.P."/>
            <person name="Cantor M.N."/>
            <person name="Hua S.X."/>
            <person name="Woyke T."/>
        </authorList>
    </citation>
    <scope>NUCLEOTIDE SEQUENCE [LARGE SCALE GENOMIC DNA]</scope>
    <source>
        <strain evidence="4 5">DSM 14336</strain>
    </source>
</reference>
<accession>V9VRR9</accession>
<evidence type="ECO:0000313" key="4">
    <source>
        <dbReference type="EMBL" id="AHC99556.1"/>
    </source>
</evidence>
<organism evidence="4 5">
    <name type="scientific">Leisingera methylohalidivorans DSM 14336</name>
    <dbReference type="NCBI Taxonomy" id="999552"/>
    <lineage>
        <taxon>Bacteria</taxon>
        <taxon>Pseudomonadati</taxon>
        <taxon>Pseudomonadota</taxon>
        <taxon>Alphaproteobacteria</taxon>
        <taxon>Rhodobacterales</taxon>
        <taxon>Roseobacteraceae</taxon>
        <taxon>Leisingera</taxon>
    </lineage>
</organism>
<evidence type="ECO:0000313" key="5">
    <source>
        <dbReference type="Proteomes" id="UP000018780"/>
    </source>
</evidence>
<dbReference type="KEGG" id="lmd:METH_01485"/>
<evidence type="ECO:0000256" key="3">
    <source>
        <dbReference type="HAMAP-Rule" id="MF_00187"/>
    </source>
</evidence>
<proteinExistence type="inferred from homology"/>
<dbReference type="OrthoDB" id="3197277at2"/>
<feature type="active site" description="Cysteine persulfide intermediate" evidence="3">
    <location>
        <position position="111"/>
    </location>
</feature>
<keyword evidence="2 3" id="KW-0501">Molybdenum cofactor biosynthesis</keyword>
<keyword evidence="1 3" id="KW-0963">Cytoplasm</keyword>
<comment type="caution">
    <text evidence="3">Lacks conserved residue(s) required for the propagation of feature annotation.</text>
</comment>
<dbReference type="Proteomes" id="UP000018780">
    <property type="component" value="Chromosome"/>
</dbReference>
<dbReference type="Pfam" id="PF02634">
    <property type="entry name" value="FdhD-NarQ"/>
    <property type="match status" value="1"/>
</dbReference>
<dbReference type="GO" id="GO:0005737">
    <property type="term" value="C:cytoplasm"/>
    <property type="evidence" value="ECO:0007669"/>
    <property type="project" value="UniProtKB-SubCell"/>
</dbReference>
<comment type="function">
    <text evidence="3">Required for formate dehydrogenase (FDH) activity. Acts as a sulfur carrier protein that transfers sulfur from IscS to the molybdenum cofactor prior to its insertion into FDH.</text>
</comment>
<dbReference type="HAMAP" id="MF_00187">
    <property type="entry name" value="FdhD"/>
    <property type="match status" value="1"/>
</dbReference>
<dbReference type="NCBIfam" id="TIGR00129">
    <property type="entry name" value="fdhD_narQ"/>
    <property type="match status" value="1"/>
</dbReference>
<dbReference type="InterPro" id="IPR003786">
    <property type="entry name" value="FdhD"/>
</dbReference>
<dbReference type="GO" id="GO:0016783">
    <property type="term" value="F:sulfurtransferase activity"/>
    <property type="evidence" value="ECO:0007669"/>
    <property type="project" value="InterPro"/>
</dbReference>
<dbReference type="Gene3D" id="3.10.20.10">
    <property type="match status" value="1"/>
</dbReference>
<dbReference type="GO" id="GO:0097163">
    <property type="term" value="F:sulfur carrier activity"/>
    <property type="evidence" value="ECO:0007669"/>
    <property type="project" value="UniProtKB-UniRule"/>
</dbReference>
<name>V9VRR9_9RHOB</name>
<gene>
    <name evidence="3" type="primary">fdhD</name>
    <name evidence="4" type="ORF">METH_01485</name>
</gene>
<dbReference type="GO" id="GO:0006777">
    <property type="term" value="P:Mo-molybdopterin cofactor biosynthetic process"/>
    <property type="evidence" value="ECO:0007669"/>
    <property type="project" value="UniProtKB-UniRule"/>
</dbReference>